<organism evidence="2">
    <name type="scientific">marine sediment metagenome</name>
    <dbReference type="NCBI Taxonomy" id="412755"/>
    <lineage>
        <taxon>unclassified sequences</taxon>
        <taxon>metagenomes</taxon>
        <taxon>ecological metagenomes</taxon>
    </lineage>
</organism>
<evidence type="ECO:0000259" key="1">
    <source>
        <dbReference type="Pfam" id="PF09588"/>
    </source>
</evidence>
<dbReference type="AlphaFoldDB" id="A0A0F9HKU8"/>
<name>A0A0F9HKU8_9ZZZZ</name>
<sequence>VVTASDCAAILGEDPRRGSLAVYASKVGEFEVEETLPMRRGRRLEATIAEEYQDQTGRPVASVPEYELLFHPDLEWLAATLDRKTLATEAEPDPFGRVDVGPNAVSRAPAPLQIKYALGTPSHWKDEPPLAYAVQVAIETACAGAEWGALCGMVDAGPLRVFDLPRNDAFFDAALPRLEEFHWRVRNRKPPEADGLHGTTEALKRLYSDEDGATIPLNEALDLVVAWEQAKARQKAANATADELENKLRARMGSASFGSLSDGSFLTLRLTKVRGYTKTVAPTSYRALRRYFPRIRNRMSPEERF</sequence>
<reference evidence="2" key="1">
    <citation type="journal article" date="2015" name="Nature">
        <title>Complex archaea that bridge the gap between prokaryotes and eukaryotes.</title>
        <authorList>
            <person name="Spang A."/>
            <person name="Saw J.H."/>
            <person name="Jorgensen S.L."/>
            <person name="Zaremba-Niedzwiedzka K."/>
            <person name="Martijn J."/>
            <person name="Lind A.E."/>
            <person name="van Eijk R."/>
            <person name="Schleper C."/>
            <person name="Guy L."/>
            <person name="Ettema T.J."/>
        </authorList>
    </citation>
    <scope>NUCLEOTIDE SEQUENCE</scope>
</reference>
<dbReference type="Pfam" id="PF09588">
    <property type="entry name" value="YqaJ"/>
    <property type="match status" value="1"/>
</dbReference>
<proteinExistence type="predicted"/>
<gene>
    <name evidence="2" type="ORF">LCGC14_1985750</name>
</gene>
<dbReference type="EMBL" id="LAZR01022302">
    <property type="protein sequence ID" value="KKL82340.1"/>
    <property type="molecule type" value="Genomic_DNA"/>
</dbReference>
<dbReference type="Gene3D" id="3.90.320.10">
    <property type="match status" value="1"/>
</dbReference>
<comment type="caution">
    <text evidence="2">The sequence shown here is derived from an EMBL/GenBank/DDBJ whole genome shotgun (WGS) entry which is preliminary data.</text>
</comment>
<evidence type="ECO:0000313" key="2">
    <source>
        <dbReference type="EMBL" id="KKL82340.1"/>
    </source>
</evidence>
<feature type="domain" description="YqaJ viral recombinase" evidence="1">
    <location>
        <begin position="2"/>
        <end position="146"/>
    </location>
</feature>
<dbReference type="InterPro" id="IPR019080">
    <property type="entry name" value="YqaJ_viral_recombinase"/>
</dbReference>
<protein>
    <recommendedName>
        <fullName evidence="1">YqaJ viral recombinase domain-containing protein</fullName>
    </recommendedName>
</protein>
<accession>A0A0F9HKU8</accession>
<dbReference type="SUPFAM" id="SSF52980">
    <property type="entry name" value="Restriction endonuclease-like"/>
    <property type="match status" value="1"/>
</dbReference>
<feature type="non-terminal residue" evidence="2">
    <location>
        <position position="1"/>
    </location>
</feature>
<dbReference type="InterPro" id="IPR011335">
    <property type="entry name" value="Restrct_endonuc-II-like"/>
</dbReference>
<dbReference type="InterPro" id="IPR011604">
    <property type="entry name" value="PDDEXK-like_dom_sf"/>
</dbReference>